<name>A0AAV4PX45_CAEEX</name>
<dbReference type="Proteomes" id="UP001054945">
    <property type="component" value="Unassembled WGS sequence"/>
</dbReference>
<evidence type="ECO:0000256" key="1">
    <source>
        <dbReference type="SAM" id="MobiDB-lite"/>
    </source>
</evidence>
<keyword evidence="3" id="KW-1185">Reference proteome</keyword>
<feature type="compositionally biased region" description="Basic residues" evidence="1">
    <location>
        <begin position="67"/>
        <end position="93"/>
    </location>
</feature>
<reference evidence="2 3" key="1">
    <citation type="submission" date="2021-06" db="EMBL/GenBank/DDBJ databases">
        <title>Caerostris extrusa draft genome.</title>
        <authorList>
            <person name="Kono N."/>
            <person name="Arakawa K."/>
        </authorList>
    </citation>
    <scope>NUCLEOTIDE SEQUENCE [LARGE SCALE GENOMIC DNA]</scope>
</reference>
<feature type="region of interest" description="Disordered" evidence="1">
    <location>
        <begin position="64"/>
        <end position="93"/>
    </location>
</feature>
<dbReference type="AlphaFoldDB" id="A0AAV4PX45"/>
<dbReference type="EMBL" id="BPLR01005299">
    <property type="protein sequence ID" value="GIY01315.1"/>
    <property type="molecule type" value="Genomic_DNA"/>
</dbReference>
<organism evidence="2 3">
    <name type="scientific">Caerostris extrusa</name>
    <name type="common">Bark spider</name>
    <name type="synonym">Caerostris bankana</name>
    <dbReference type="NCBI Taxonomy" id="172846"/>
    <lineage>
        <taxon>Eukaryota</taxon>
        <taxon>Metazoa</taxon>
        <taxon>Ecdysozoa</taxon>
        <taxon>Arthropoda</taxon>
        <taxon>Chelicerata</taxon>
        <taxon>Arachnida</taxon>
        <taxon>Araneae</taxon>
        <taxon>Araneomorphae</taxon>
        <taxon>Entelegynae</taxon>
        <taxon>Araneoidea</taxon>
        <taxon>Araneidae</taxon>
        <taxon>Caerostris</taxon>
    </lineage>
</organism>
<gene>
    <name evidence="2" type="ORF">CEXT_710461</name>
</gene>
<proteinExistence type="predicted"/>
<comment type="caution">
    <text evidence="2">The sequence shown here is derived from an EMBL/GenBank/DDBJ whole genome shotgun (WGS) entry which is preliminary data.</text>
</comment>
<evidence type="ECO:0000313" key="2">
    <source>
        <dbReference type="EMBL" id="GIY01315.1"/>
    </source>
</evidence>
<feature type="non-terminal residue" evidence="2">
    <location>
        <position position="1"/>
    </location>
</feature>
<sequence length="110" mass="12224">TTTTTSSPRPLEGACAPNISPPSRPLFPPVVFVPAAPVSCHEAANLSRSVLKFFRWTPRTVAEHTRTPGRHRSQWSAVTRRRSSASGRRKRKGKCLTCDFRVKKNDIALN</sequence>
<feature type="region of interest" description="Disordered" evidence="1">
    <location>
        <begin position="1"/>
        <end position="23"/>
    </location>
</feature>
<protein>
    <submittedName>
        <fullName evidence="2">Uncharacterized protein</fullName>
    </submittedName>
</protein>
<evidence type="ECO:0000313" key="3">
    <source>
        <dbReference type="Proteomes" id="UP001054945"/>
    </source>
</evidence>
<accession>A0AAV4PX45</accession>